<dbReference type="AlphaFoldDB" id="A0A9P9EKE1"/>
<evidence type="ECO:0000313" key="2">
    <source>
        <dbReference type="EMBL" id="KAH7139088.1"/>
    </source>
</evidence>
<keyword evidence="3" id="KW-1185">Reference proteome</keyword>
<dbReference type="Proteomes" id="UP000700596">
    <property type="component" value="Unassembled WGS sequence"/>
</dbReference>
<accession>A0A9P9EKE1</accession>
<organism evidence="2 3">
    <name type="scientific">Dendryphion nanum</name>
    <dbReference type="NCBI Taxonomy" id="256645"/>
    <lineage>
        <taxon>Eukaryota</taxon>
        <taxon>Fungi</taxon>
        <taxon>Dikarya</taxon>
        <taxon>Ascomycota</taxon>
        <taxon>Pezizomycotina</taxon>
        <taxon>Dothideomycetes</taxon>
        <taxon>Pleosporomycetidae</taxon>
        <taxon>Pleosporales</taxon>
        <taxon>Torulaceae</taxon>
        <taxon>Dendryphion</taxon>
    </lineage>
</organism>
<proteinExistence type="predicted"/>
<evidence type="ECO:0000313" key="3">
    <source>
        <dbReference type="Proteomes" id="UP000700596"/>
    </source>
</evidence>
<dbReference type="EMBL" id="JAGMWT010000001">
    <property type="protein sequence ID" value="KAH7139088.1"/>
    <property type="molecule type" value="Genomic_DNA"/>
</dbReference>
<name>A0A9P9EKE1_9PLEO</name>
<dbReference type="InterPro" id="IPR032675">
    <property type="entry name" value="LRR_dom_sf"/>
</dbReference>
<sequence length="540" mass="62388">MASLISLPPEVLLKIFDYLLPSDPHDVENKACLRNLRVSCKKLNPPASDLFYRHWSTFIGVKGDIFIETACIKFLSGNQEVARLVQSIQISAAVPSYYEVSRLILLLDNRYTGSAFSMCQNRRSLRSSIQDITGICSRDFNSDQERAVDLYFQKYYRPFAEVGQAQFRLLGETMELKDEMQKRLSIFPCLQYIEFGLAKYEQIPLSKELYHFWSTNGFSGYEDRLVRRAPRNEHTSLLFEYQFPAVKAGLQSLPPLLRNVRIAINLYERNELSRVLPDPIQSQLRCLHIDVNAFKDPNLFAVNPMQRALLWLPFVNQFQTLQTLKINQLARPDIMDARLFREDCQLLSLLSEIRLPNLRHLCLSQVLLSEEYAISLSTKLPQLRQLELAGVTIFCSKGRNFDGYPWLRFADTIRSEYQGSCKLVFGESQFIEMDCEYGDLNQMIIGKIQNFEAQISALRTLKPPAIDILVSVSTSMALITELEGLYRYSMAHERPKRHEIVLDDEIMSDKRLKDLRANIVKHASRVETLGASHCYYPWLF</sequence>
<evidence type="ECO:0000259" key="1">
    <source>
        <dbReference type="PROSITE" id="PS50181"/>
    </source>
</evidence>
<dbReference type="SUPFAM" id="SSF52047">
    <property type="entry name" value="RNI-like"/>
    <property type="match status" value="1"/>
</dbReference>
<comment type="caution">
    <text evidence="2">The sequence shown here is derived from an EMBL/GenBank/DDBJ whole genome shotgun (WGS) entry which is preliminary data.</text>
</comment>
<gene>
    <name evidence="2" type="ORF">B0J11DRAFT_575020</name>
</gene>
<reference evidence="2" key="1">
    <citation type="journal article" date="2021" name="Nat. Commun.">
        <title>Genetic determinants of endophytism in the Arabidopsis root mycobiome.</title>
        <authorList>
            <person name="Mesny F."/>
            <person name="Miyauchi S."/>
            <person name="Thiergart T."/>
            <person name="Pickel B."/>
            <person name="Atanasova L."/>
            <person name="Karlsson M."/>
            <person name="Huettel B."/>
            <person name="Barry K.W."/>
            <person name="Haridas S."/>
            <person name="Chen C."/>
            <person name="Bauer D."/>
            <person name="Andreopoulos W."/>
            <person name="Pangilinan J."/>
            <person name="LaButti K."/>
            <person name="Riley R."/>
            <person name="Lipzen A."/>
            <person name="Clum A."/>
            <person name="Drula E."/>
            <person name="Henrissat B."/>
            <person name="Kohler A."/>
            <person name="Grigoriev I.V."/>
            <person name="Martin F.M."/>
            <person name="Hacquard S."/>
        </authorList>
    </citation>
    <scope>NUCLEOTIDE SEQUENCE</scope>
    <source>
        <strain evidence="2">MPI-CAGE-CH-0243</strain>
    </source>
</reference>
<dbReference type="InterPro" id="IPR001810">
    <property type="entry name" value="F-box_dom"/>
</dbReference>
<dbReference type="Gene3D" id="3.80.10.10">
    <property type="entry name" value="Ribonuclease Inhibitor"/>
    <property type="match status" value="1"/>
</dbReference>
<dbReference type="Pfam" id="PF12937">
    <property type="entry name" value="F-box-like"/>
    <property type="match status" value="1"/>
</dbReference>
<dbReference type="PROSITE" id="PS50181">
    <property type="entry name" value="FBOX"/>
    <property type="match status" value="1"/>
</dbReference>
<protein>
    <recommendedName>
        <fullName evidence="1">F-box domain-containing protein</fullName>
    </recommendedName>
</protein>
<feature type="domain" description="F-box" evidence="1">
    <location>
        <begin position="1"/>
        <end position="58"/>
    </location>
</feature>